<feature type="non-terminal residue" evidence="2">
    <location>
        <position position="1"/>
    </location>
</feature>
<feature type="compositionally biased region" description="Basic and acidic residues" evidence="1">
    <location>
        <begin position="104"/>
        <end position="122"/>
    </location>
</feature>
<keyword evidence="3" id="KW-1185">Reference proteome</keyword>
<name>A0AAD9C0U0_DISEL</name>
<dbReference type="Proteomes" id="UP001228049">
    <property type="component" value="Unassembled WGS sequence"/>
</dbReference>
<evidence type="ECO:0000313" key="3">
    <source>
        <dbReference type="Proteomes" id="UP001228049"/>
    </source>
</evidence>
<gene>
    <name evidence="2" type="ORF">KUDE01_010277</name>
</gene>
<organism evidence="2 3">
    <name type="scientific">Dissostichus eleginoides</name>
    <name type="common">Patagonian toothfish</name>
    <name type="synonym">Dissostichus amissus</name>
    <dbReference type="NCBI Taxonomy" id="100907"/>
    <lineage>
        <taxon>Eukaryota</taxon>
        <taxon>Metazoa</taxon>
        <taxon>Chordata</taxon>
        <taxon>Craniata</taxon>
        <taxon>Vertebrata</taxon>
        <taxon>Euteleostomi</taxon>
        <taxon>Actinopterygii</taxon>
        <taxon>Neopterygii</taxon>
        <taxon>Teleostei</taxon>
        <taxon>Neoteleostei</taxon>
        <taxon>Acanthomorphata</taxon>
        <taxon>Eupercaria</taxon>
        <taxon>Perciformes</taxon>
        <taxon>Notothenioidei</taxon>
        <taxon>Nototheniidae</taxon>
        <taxon>Dissostichus</taxon>
    </lineage>
</organism>
<evidence type="ECO:0000256" key="1">
    <source>
        <dbReference type="SAM" id="MobiDB-lite"/>
    </source>
</evidence>
<accession>A0AAD9C0U0</accession>
<dbReference type="AlphaFoldDB" id="A0AAD9C0U0"/>
<reference evidence="2" key="1">
    <citation type="submission" date="2023-04" db="EMBL/GenBank/DDBJ databases">
        <title>Chromosome-level genome of Chaenocephalus aceratus.</title>
        <authorList>
            <person name="Park H."/>
        </authorList>
    </citation>
    <scope>NUCLEOTIDE SEQUENCE</scope>
    <source>
        <strain evidence="2">DE</strain>
        <tissue evidence="2">Muscle</tissue>
    </source>
</reference>
<dbReference type="EMBL" id="JASDAP010000015">
    <property type="protein sequence ID" value="KAK1891449.1"/>
    <property type="molecule type" value="Genomic_DNA"/>
</dbReference>
<proteinExistence type="predicted"/>
<comment type="caution">
    <text evidence="2">The sequence shown here is derived from an EMBL/GenBank/DDBJ whole genome shotgun (WGS) entry which is preliminary data.</text>
</comment>
<evidence type="ECO:0000313" key="2">
    <source>
        <dbReference type="EMBL" id="KAK1891449.1"/>
    </source>
</evidence>
<sequence>VCPTRWQTFVPLCGTQSPCPFKGKERGRTQGYQLAVNSVTTLHRSQGQQSQRANMAAKSPAALLLMDLINSLERWFVFMQFMEPTGLSIPILMNAQQGELERGVDQGEDRSDAWGKIPEGRTNKKCRGKASVSDDCLGEEKAILRGTGCVKRIVSPAAHPSMSNQPHGTE</sequence>
<feature type="region of interest" description="Disordered" evidence="1">
    <location>
        <begin position="104"/>
        <end position="123"/>
    </location>
</feature>
<protein>
    <submittedName>
        <fullName evidence="2">Nonribosomal peptide synthetase 32</fullName>
    </submittedName>
</protein>
<feature type="non-terminal residue" evidence="2">
    <location>
        <position position="170"/>
    </location>
</feature>